<dbReference type="Pfam" id="PF00190">
    <property type="entry name" value="Cupin_1"/>
    <property type="match status" value="1"/>
</dbReference>
<reference evidence="2 3" key="1">
    <citation type="submission" date="2020-04" db="EMBL/GenBank/DDBJ databases">
        <title>Metagenomic profiling of ammonia- and methane-oxidizing microorganisms in a Dutch drinking water treatment plant.</title>
        <authorList>
            <person name="Poghosyan L."/>
            <person name="Leucker S."/>
        </authorList>
    </citation>
    <scope>NUCLEOTIDE SEQUENCE [LARGE SCALE GENOMIC DNA]</scope>
    <source>
        <strain evidence="2">S-RSF-IL-03</strain>
    </source>
</reference>
<evidence type="ECO:0000313" key="2">
    <source>
        <dbReference type="EMBL" id="NOT35535.1"/>
    </source>
</evidence>
<dbReference type="InterPro" id="IPR011051">
    <property type="entry name" value="RmlC_Cupin_sf"/>
</dbReference>
<evidence type="ECO:0000313" key="3">
    <source>
        <dbReference type="Proteomes" id="UP000580839"/>
    </source>
</evidence>
<dbReference type="InterPro" id="IPR006045">
    <property type="entry name" value="Cupin_1"/>
</dbReference>
<organism evidence="2 3">
    <name type="scientific">Eiseniibacteriota bacterium</name>
    <dbReference type="NCBI Taxonomy" id="2212470"/>
    <lineage>
        <taxon>Bacteria</taxon>
        <taxon>Candidatus Eiseniibacteriota</taxon>
    </lineage>
</organism>
<dbReference type="AlphaFoldDB" id="A0A849STV1"/>
<dbReference type="Gene3D" id="2.60.120.10">
    <property type="entry name" value="Jelly Rolls"/>
    <property type="match status" value="1"/>
</dbReference>
<feature type="domain" description="Cupin type-1" evidence="1">
    <location>
        <begin position="11"/>
        <end position="84"/>
    </location>
</feature>
<gene>
    <name evidence="2" type="ORF">HOP12_15425</name>
</gene>
<evidence type="ECO:0000259" key="1">
    <source>
        <dbReference type="Pfam" id="PF00190"/>
    </source>
</evidence>
<protein>
    <submittedName>
        <fullName evidence="2">Cupin domain-containing protein</fullName>
    </submittedName>
</protein>
<name>A0A849STV1_UNCEI</name>
<dbReference type="EMBL" id="JABFRW010000201">
    <property type="protein sequence ID" value="NOT35535.1"/>
    <property type="molecule type" value="Genomic_DNA"/>
</dbReference>
<dbReference type="InterPro" id="IPR014710">
    <property type="entry name" value="RmlC-like_jellyroll"/>
</dbReference>
<dbReference type="Proteomes" id="UP000580839">
    <property type="component" value="Unassembled WGS sequence"/>
</dbReference>
<sequence length="98" mass="10722">MIHTSRREKPGLAEVHTTDTDLIHVLEGSATFVTGGRAIDLKNTGKDEWRGTAIEGGETRVLAAGDVIIVPAGVPHWFKDVRGPVRYYTVKVRNEGAR</sequence>
<accession>A0A849STV1</accession>
<dbReference type="SUPFAM" id="SSF51182">
    <property type="entry name" value="RmlC-like cupins"/>
    <property type="match status" value="1"/>
</dbReference>
<proteinExistence type="predicted"/>
<comment type="caution">
    <text evidence="2">The sequence shown here is derived from an EMBL/GenBank/DDBJ whole genome shotgun (WGS) entry which is preliminary data.</text>
</comment>